<dbReference type="RefSeq" id="WP_064394984.1">
    <property type="nucleotide sequence ID" value="NZ_LQIR01000008.1"/>
</dbReference>
<organism evidence="1 2">
    <name type="scientific">Mycobacterium lehmannii</name>
    <dbReference type="NCBI Taxonomy" id="2048550"/>
    <lineage>
        <taxon>Bacteria</taxon>
        <taxon>Bacillati</taxon>
        <taxon>Actinomycetota</taxon>
        <taxon>Actinomycetes</taxon>
        <taxon>Mycobacteriales</taxon>
        <taxon>Mycobacteriaceae</taxon>
        <taxon>Mycobacterium</taxon>
    </lineage>
</organism>
<proteinExistence type="predicted"/>
<evidence type="ECO:0000313" key="1">
    <source>
        <dbReference type="EMBL" id="KUI19132.1"/>
    </source>
</evidence>
<dbReference type="Gene3D" id="3.30.530.20">
    <property type="match status" value="1"/>
</dbReference>
<reference evidence="1 2" key="1">
    <citation type="submission" date="2016-01" db="EMBL/GenBank/DDBJ databases">
        <authorList>
            <consortium name="TB Trials Study Group"/>
            <person name="Sutton G."/>
            <person name="Brinkac L."/>
            <person name="Sanka R."/>
            <person name="Adams M."/>
            <person name="Lau E.L."/>
            <person name="Macaden R."/>
            <person name="Grewal H.M.S."/>
        </authorList>
    </citation>
    <scope>NUCLEOTIDE SEQUENCE [LARGE SCALE GENOMIC DNA]</scope>
    <source>
        <strain evidence="1 2">IS-1744</strain>
    </source>
</reference>
<dbReference type="Proteomes" id="UP000053707">
    <property type="component" value="Unassembled WGS sequence"/>
</dbReference>
<dbReference type="EMBL" id="LQIR01000008">
    <property type="protein sequence ID" value="KUI19132.1"/>
    <property type="molecule type" value="Genomic_DNA"/>
</dbReference>
<evidence type="ECO:0000313" key="2">
    <source>
        <dbReference type="Proteomes" id="UP000053707"/>
    </source>
</evidence>
<comment type="caution">
    <text evidence="1">The sequence shown here is derived from an EMBL/GenBank/DDBJ whole genome shotgun (WGS) entry which is preliminary data.</text>
</comment>
<name>A0A101AAJ5_9MYCO</name>
<accession>A0A101AAJ5</accession>
<dbReference type="SUPFAM" id="SSF55961">
    <property type="entry name" value="Bet v1-like"/>
    <property type="match status" value="1"/>
</dbReference>
<keyword evidence="2" id="KW-1185">Reference proteome</keyword>
<dbReference type="AlphaFoldDB" id="A0A101AAJ5"/>
<sequence length="200" mass="21967">MILGRAACVVAGVAVAAAARRWHTGWGATGAEKGERLPGDEYPVSRFGMRATRAMTIHASPALVWPWIVQLGFGKAGWYSYDLLDNLGRPSARSVLPQWQQVAVGDPAAPMNPLQGVDDSPWRVAQVAVPHVLVWRHVNAGTWAWILRPLPSGGTRLVTRLRISYANPGGLAFAPILELADFPMYRKMLLGIRERAENRR</sequence>
<evidence type="ECO:0008006" key="3">
    <source>
        <dbReference type="Google" id="ProtNLM"/>
    </source>
</evidence>
<gene>
    <name evidence="1" type="ORF">AU192_04365</name>
</gene>
<dbReference type="InterPro" id="IPR023393">
    <property type="entry name" value="START-like_dom_sf"/>
</dbReference>
<protein>
    <recommendedName>
        <fullName evidence="3">Polyketide cyclase</fullName>
    </recommendedName>
</protein>